<accession>A0ABU2ZTU3</accession>
<organism evidence="1 2">
    <name type="scientific">Glaciecola petra</name>
    <dbReference type="NCBI Taxonomy" id="3075602"/>
    <lineage>
        <taxon>Bacteria</taxon>
        <taxon>Pseudomonadati</taxon>
        <taxon>Pseudomonadota</taxon>
        <taxon>Gammaproteobacteria</taxon>
        <taxon>Alteromonadales</taxon>
        <taxon>Alteromonadaceae</taxon>
        <taxon>Glaciecola</taxon>
    </lineage>
</organism>
<proteinExistence type="predicted"/>
<dbReference type="RefSeq" id="WP_311369584.1">
    <property type="nucleotide sequence ID" value="NZ_JAVRHX010000005.1"/>
</dbReference>
<sequence>MLENKHGEAAEITRHKILRLELDEIVKKANHEFKSTDQLFGTEYEYVDQAKAEFRHFLYLLWWNRKAANLLPVVPTKRADIIWHGFLLFNGAYNEFCMDLYGEVIEHNPGLEEGSAPFNEAVIHTKSLHDAIGDGGFDEHYFDYVDTEDPSTLNAKRASTCGGGSAGFSPGDSGSSCGAGCGGGGGGCGG</sequence>
<gene>
    <name evidence="1" type="ORF">RM552_14480</name>
</gene>
<name>A0ABU2ZTU3_9ALTE</name>
<reference evidence="1 2" key="1">
    <citation type="submission" date="2023-09" db="EMBL/GenBank/DDBJ databases">
        <authorList>
            <person name="Rey-Velasco X."/>
        </authorList>
    </citation>
    <scope>NUCLEOTIDE SEQUENCE [LARGE SCALE GENOMIC DNA]</scope>
    <source>
        <strain evidence="1 2">P117</strain>
    </source>
</reference>
<keyword evidence="2" id="KW-1185">Reference proteome</keyword>
<evidence type="ECO:0000313" key="1">
    <source>
        <dbReference type="EMBL" id="MDT0596057.1"/>
    </source>
</evidence>
<evidence type="ECO:0000313" key="2">
    <source>
        <dbReference type="Proteomes" id="UP001253545"/>
    </source>
</evidence>
<dbReference type="EMBL" id="JAVRHX010000005">
    <property type="protein sequence ID" value="MDT0596057.1"/>
    <property type="molecule type" value="Genomic_DNA"/>
</dbReference>
<dbReference type="Proteomes" id="UP001253545">
    <property type="component" value="Unassembled WGS sequence"/>
</dbReference>
<evidence type="ECO:0008006" key="3">
    <source>
        <dbReference type="Google" id="ProtNLM"/>
    </source>
</evidence>
<protein>
    <recommendedName>
        <fullName evidence="3">Glycine-rich domain-containing protein-like</fullName>
    </recommendedName>
</protein>
<comment type="caution">
    <text evidence="1">The sequence shown here is derived from an EMBL/GenBank/DDBJ whole genome shotgun (WGS) entry which is preliminary data.</text>
</comment>